<accession>A0A0E9Q716</accession>
<name>A0A0E9Q716_ANGAN</name>
<proteinExistence type="predicted"/>
<reference evidence="1" key="2">
    <citation type="journal article" date="2015" name="Fish Shellfish Immunol.">
        <title>Early steps in the European eel (Anguilla anguilla)-Vibrio vulnificus interaction in the gills: Role of the RtxA13 toxin.</title>
        <authorList>
            <person name="Callol A."/>
            <person name="Pajuelo D."/>
            <person name="Ebbesson L."/>
            <person name="Teles M."/>
            <person name="MacKenzie S."/>
            <person name="Amaro C."/>
        </authorList>
    </citation>
    <scope>NUCLEOTIDE SEQUENCE</scope>
</reference>
<evidence type="ECO:0000313" key="1">
    <source>
        <dbReference type="EMBL" id="JAH12302.1"/>
    </source>
</evidence>
<organism evidence="1">
    <name type="scientific">Anguilla anguilla</name>
    <name type="common">European freshwater eel</name>
    <name type="synonym">Muraena anguilla</name>
    <dbReference type="NCBI Taxonomy" id="7936"/>
    <lineage>
        <taxon>Eukaryota</taxon>
        <taxon>Metazoa</taxon>
        <taxon>Chordata</taxon>
        <taxon>Craniata</taxon>
        <taxon>Vertebrata</taxon>
        <taxon>Euteleostomi</taxon>
        <taxon>Actinopterygii</taxon>
        <taxon>Neopterygii</taxon>
        <taxon>Teleostei</taxon>
        <taxon>Anguilliformes</taxon>
        <taxon>Anguillidae</taxon>
        <taxon>Anguilla</taxon>
    </lineage>
</organism>
<sequence length="35" mass="4311">MKRYTIYIRYRYRKWTPSYQRTMKVVGSGPISKVP</sequence>
<reference evidence="1" key="1">
    <citation type="submission" date="2014-11" db="EMBL/GenBank/DDBJ databases">
        <authorList>
            <person name="Amaro Gonzalez C."/>
        </authorList>
    </citation>
    <scope>NUCLEOTIDE SEQUENCE</scope>
</reference>
<protein>
    <submittedName>
        <fullName evidence="1">Uncharacterized protein</fullName>
    </submittedName>
</protein>
<dbReference type="EMBL" id="GBXM01096275">
    <property type="protein sequence ID" value="JAH12302.1"/>
    <property type="molecule type" value="Transcribed_RNA"/>
</dbReference>
<dbReference type="AlphaFoldDB" id="A0A0E9Q716"/>